<comment type="caution">
    <text evidence="9">The sequence shown here is derived from an EMBL/GenBank/DDBJ whole genome shotgun (WGS) entry which is preliminary data.</text>
</comment>
<name>A0A8J4AFU1_9ACTN</name>
<dbReference type="Gene3D" id="1.10.3720.10">
    <property type="entry name" value="MetI-like"/>
    <property type="match status" value="1"/>
</dbReference>
<keyword evidence="4 7" id="KW-0812">Transmembrane</keyword>
<evidence type="ECO:0000256" key="5">
    <source>
        <dbReference type="ARBA" id="ARBA00022989"/>
    </source>
</evidence>
<feature type="transmembrane region" description="Helical" evidence="7">
    <location>
        <begin position="230"/>
        <end position="250"/>
    </location>
</feature>
<dbReference type="CDD" id="cd06261">
    <property type="entry name" value="TM_PBP2"/>
    <property type="match status" value="1"/>
</dbReference>
<proteinExistence type="inferred from homology"/>
<organism evidence="9 10">
    <name type="scientific">Actinocatenispora comari</name>
    <dbReference type="NCBI Taxonomy" id="2807577"/>
    <lineage>
        <taxon>Bacteria</taxon>
        <taxon>Bacillati</taxon>
        <taxon>Actinomycetota</taxon>
        <taxon>Actinomycetes</taxon>
        <taxon>Micromonosporales</taxon>
        <taxon>Micromonosporaceae</taxon>
        <taxon>Actinocatenispora</taxon>
    </lineage>
</organism>
<feature type="transmembrane region" description="Helical" evidence="7">
    <location>
        <begin position="40"/>
        <end position="60"/>
    </location>
</feature>
<keyword evidence="6 7" id="KW-0472">Membrane</keyword>
<dbReference type="GO" id="GO:0055085">
    <property type="term" value="P:transmembrane transport"/>
    <property type="evidence" value="ECO:0007669"/>
    <property type="project" value="InterPro"/>
</dbReference>
<gene>
    <name evidence="9" type="ORF">NUM_57630</name>
</gene>
<keyword evidence="2 7" id="KW-0813">Transport</keyword>
<accession>A0A8J4AFU1</accession>
<evidence type="ECO:0000313" key="10">
    <source>
        <dbReference type="Proteomes" id="UP000614996"/>
    </source>
</evidence>
<evidence type="ECO:0000313" key="9">
    <source>
        <dbReference type="EMBL" id="GIL30509.1"/>
    </source>
</evidence>
<dbReference type="InterPro" id="IPR050809">
    <property type="entry name" value="UgpAE/MalFG_permease"/>
</dbReference>
<dbReference type="AlphaFoldDB" id="A0A8J4AFU1"/>
<evidence type="ECO:0000256" key="4">
    <source>
        <dbReference type="ARBA" id="ARBA00022692"/>
    </source>
</evidence>
<feature type="transmembrane region" description="Helical" evidence="7">
    <location>
        <begin position="124"/>
        <end position="150"/>
    </location>
</feature>
<dbReference type="PANTHER" id="PTHR43227:SF8">
    <property type="entry name" value="DIACETYLCHITOBIOSE UPTAKE SYSTEM PERMEASE PROTEIN DASB"/>
    <property type="match status" value="1"/>
</dbReference>
<evidence type="ECO:0000256" key="2">
    <source>
        <dbReference type="ARBA" id="ARBA00022448"/>
    </source>
</evidence>
<feature type="transmembrane region" description="Helical" evidence="7">
    <location>
        <begin position="284"/>
        <end position="306"/>
    </location>
</feature>
<evidence type="ECO:0000256" key="6">
    <source>
        <dbReference type="ARBA" id="ARBA00023136"/>
    </source>
</evidence>
<dbReference type="EMBL" id="BOPO01000123">
    <property type="protein sequence ID" value="GIL30509.1"/>
    <property type="molecule type" value="Genomic_DNA"/>
</dbReference>
<keyword evidence="10" id="KW-1185">Reference proteome</keyword>
<dbReference type="Proteomes" id="UP000614996">
    <property type="component" value="Unassembled WGS sequence"/>
</dbReference>
<feature type="transmembrane region" description="Helical" evidence="7">
    <location>
        <begin position="176"/>
        <end position="199"/>
    </location>
</feature>
<evidence type="ECO:0000256" key="7">
    <source>
        <dbReference type="RuleBase" id="RU363032"/>
    </source>
</evidence>
<dbReference type="InterPro" id="IPR035906">
    <property type="entry name" value="MetI-like_sf"/>
</dbReference>
<evidence type="ECO:0000256" key="3">
    <source>
        <dbReference type="ARBA" id="ARBA00022475"/>
    </source>
</evidence>
<dbReference type="InterPro" id="IPR000515">
    <property type="entry name" value="MetI-like"/>
</dbReference>
<dbReference type="RefSeq" id="WP_225918925.1">
    <property type="nucleotide sequence ID" value="NZ_BOPO01000123.1"/>
</dbReference>
<keyword evidence="3" id="KW-1003">Cell membrane</keyword>
<comment type="similarity">
    <text evidence="7">Belongs to the binding-protein-dependent transport system permease family.</text>
</comment>
<feature type="domain" description="ABC transmembrane type-1" evidence="8">
    <location>
        <begin position="91"/>
        <end position="303"/>
    </location>
</feature>
<sequence>MTSTVAAPPAGALPGVKDEPRAAGAIGQTRAGWGLLTPFLVLYLAFLIGPAVYGLVMSFFDGSSVRSGLGPFAGLDNYTEALTSGDFWSSMWHTVLFTILTTPPLVIVALLLAMLTDRIRRGKWFFRLVFFAPYVMPVTCVGLVFTWMYVPQTGLFASWLSALGLPAPAWLADPNWAMIAVALMTVWWTIGFNFVLYLAGLQDIPRELYEASAVDGAGPGAQWWRITVPLLSRTTVLVTMLQIIASLKVFDQIYLLTAGGPNYSTRPVIEYIYDVGFTDFRTGYGAAASMLYFVVILAVSAVWFAISRRRA</sequence>
<evidence type="ECO:0000256" key="1">
    <source>
        <dbReference type="ARBA" id="ARBA00004651"/>
    </source>
</evidence>
<protein>
    <submittedName>
        <fullName evidence="9">Sugar ABC transporter permease</fullName>
    </submittedName>
</protein>
<reference evidence="10" key="1">
    <citation type="journal article" date="2021" name="Int. J. Syst. Evol. Microbiol.">
        <title>Actinocatenispora comari sp. nov., an endophytic actinomycete isolated from aerial parts of Comarum salesowianum.</title>
        <authorList>
            <person name="Oyunbileg N."/>
            <person name="Iizaka Y."/>
            <person name="Hamada M."/>
            <person name="Davaapurev B.O."/>
            <person name="Fukumoto A."/>
            <person name="Tsetseg B."/>
            <person name="Kato F."/>
            <person name="Tamura T."/>
            <person name="Batkhuu J."/>
            <person name="Anzai Y."/>
        </authorList>
    </citation>
    <scope>NUCLEOTIDE SEQUENCE [LARGE SCALE GENOMIC DNA]</scope>
    <source>
        <strain evidence="10">NUM-2625</strain>
    </source>
</reference>
<dbReference type="PANTHER" id="PTHR43227">
    <property type="entry name" value="BLL4140 PROTEIN"/>
    <property type="match status" value="1"/>
</dbReference>
<keyword evidence="5 7" id="KW-1133">Transmembrane helix</keyword>
<dbReference type="GO" id="GO:0005886">
    <property type="term" value="C:plasma membrane"/>
    <property type="evidence" value="ECO:0007669"/>
    <property type="project" value="UniProtKB-SubCell"/>
</dbReference>
<dbReference type="Pfam" id="PF00528">
    <property type="entry name" value="BPD_transp_1"/>
    <property type="match status" value="1"/>
</dbReference>
<feature type="transmembrane region" description="Helical" evidence="7">
    <location>
        <begin position="91"/>
        <end position="112"/>
    </location>
</feature>
<dbReference type="PROSITE" id="PS50928">
    <property type="entry name" value="ABC_TM1"/>
    <property type="match status" value="1"/>
</dbReference>
<dbReference type="SUPFAM" id="SSF161098">
    <property type="entry name" value="MetI-like"/>
    <property type="match status" value="1"/>
</dbReference>
<comment type="subcellular location">
    <subcellularLocation>
        <location evidence="1 7">Cell membrane</location>
        <topology evidence="1 7">Multi-pass membrane protein</topology>
    </subcellularLocation>
</comment>
<evidence type="ECO:0000259" key="8">
    <source>
        <dbReference type="PROSITE" id="PS50928"/>
    </source>
</evidence>